<organism evidence="4 5">
    <name type="scientific">Raineyella fluvialis</name>
    <dbReference type="NCBI Taxonomy" id="2662261"/>
    <lineage>
        <taxon>Bacteria</taxon>
        <taxon>Bacillati</taxon>
        <taxon>Actinomycetota</taxon>
        <taxon>Actinomycetes</taxon>
        <taxon>Propionibacteriales</taxon>
        <taxon>Propionibacteriaceae</taxon>
        <taxon>Raineyella</taxon>
    </lineage>
</organism>
<dbReference type="NCBIfam" id="TIGR01003">
    <property type="entry name" value="PTS_HPr_family"/>
    <property type="match status" value="1"/>
</dbReference>
<dbReference type="PANTHER" id="PTHR38594:SF1">
    <property type="entry name" value="PEP-DEPENDENT DIHYDROXYACETONE KINASE, PHOSPHORYL DONOR SUBUNIT DHAM"/>
    <property type="match status" value="1"/>
</dbReference>
<dbReference type="EMBL" id="CP045725">
    <property type="protein sequence ID" value="QGF23061.1"/>
    <property type="molecule type" value="Genomic_DNA"/>
</dbReference>
<dbReference type="GO" id="GO:0019563">
    <property type="term" value="P:glycerol catabolic process"/>
    <property type="evidence" value="ECO:0007669"/>
    <property type="project" value="InterPro"/>
</dbReference>
<dbReference type="InterPro" id="IPR039643">
    <property type="entry name" value="DhaM"/>
</dbReference>
<dbReference type="InterPro" id="IPR035895">
    <property type="entry name" value="HPr-like_sf"/>
</dbReference>
<evidence type="ECO:0000313" key="5">
    <source>
        <dbReference type="Proteomes" id="UP000386847"/>
    </source>
</evidence>
<dbReference type="Pfam" id="PF00381">
    <property type="entry name" value="PTS-HPr"/>
    <property type="match status" value="1"/>
</dbReference>
<protein>
    <submittedName>
        <fullName evidence="4">HPr family phosphocarrier protein</fullName>
    </submittedName>
</protein>
<sequence>MIGIVVVSHSRPLADAAVALAGATVPTGPRPGVAIAAGIPQHDDSGTASPSWAFGTDAAVVAEAITSVDSPDGVLVLMDIGSAVMSAQLATEFLGPDVATHVQLCSAPLVEGLIAAVVTAAGGAPLARVAAMARDGLAAKQDLVGDQVTAGTPDPPVPTADDARPTVVRDLPVVSRIGLHLRPVARLVALAQAYDADVWLSNPGRASVRVQASDITELLALAATQGDTLRLEASGRQAEEAAAAIGALAASGFGDLDGDADFPGPSTAARRSIGE</sequence>
<feature type="domain" description="PTS EIIA type-4" evidence="2">
    <location>
        <begin position="1"/>
        <end position="144"/>
    </location>
</feature>
<dbReference type="SUPFAM" id="SSF55594">
    <property type="entry name" value="HPr-like"/>
    <property type="match status" value="1"/>
</dbReference>
<dbReference type="Pfam" id="PF03610">
    <property type="entry name" value="EIIA-man"/>
    <property type="match status" value="1"/>
</dbReference>
<evidence type="ECO:0000256" key="1">
    <source>
        <dbReference type="ARBA" id="ARBA00022679"/>
    </source>
</evidence>
<dbReference type="Gene3D" id="3.30.1340.10">
    <property type="entry name" value="HPr-like"/>
    <property type="match status" value="1"/>
</dbReference>
<dbReference type="PROSITE" id="PS51096">
    <property type="entry name" value="PTS_EIIA_TYPE_4"/>
    <property type="match status" value="1"/>
</dbReference>
<dbReference type="InterPro" id="IPR036662">
    <property type="entry name" value="PTS_EIIA_man-typ_sf"/>
</dbReference>
<keyword evidence="5" id="KW-1185">Reference proteome</keyword>
<evidence type="ECO:0000259" key="3">
    <source>
        <dbReference type="PROSITE" id="PS51350"/>
    </source>
</evidence>
<evidence type="ECO:0000259" key="2">
    <source>
        <dbReference type="PROSITE" id="PS51096"/>
    </source>
</evidence>
<evidence type="ECO:0000313" key="4">
    <source>
        <dbReference type="EMBL" id="QGF23061.1"/>
    </source>
</evidence>
<dbReference type="PROSITE" id="PS51350">
    <property type="entry name" value="PTS_HPR_DOM"/>
    <property type="match status" value="1"/>
</dbReference>
<dbReference type="RefSeq" id="WP_153571588.1">
    <property type="nucleotide sequence ID" value="NZ_CP045725.1"/>
</dbReference>
<dbReference type="PANTHER" id="PTHR38594">
    <property type="entry name" value="PEP-DEPENDENT DIHYDROXYACETONE KINASE, PHOSPHORYL DONOR SUBUNIT DHAM"/>
    <property type="match status" value="1"/>
</dbReference>
<accession>A0A5Q2F9J9</accession>
<dbReference type="Gene3D" id="3.40.50.510">
    <property type="entry name" value="Phosphotransferase system, mannose-type IIA component"/>
    <property type="match status" value="1"/>
</dbReference>
<dbReference type="InterPro" id="IPR004701">
    <property type="entry name" value="PTS_EIIA_man-typ"/>
</dbReference>
<dbReference type="KEGG" id="rain:Rai3103_04585"/>
<dbReference type="GO" id="GO:0047324">
    <property type="term" value="F:phosphoenolpyruvate-glycerone phosphotransferase activity"/>
    <property type="evidence" value="ECO:0007669"/>
    <property type="project" value="InterPro"/>
</dbReference>
<dbReference type="SUPFAM" id="SSF53062">
    <property type="entry name" value="PTS system fructose IIA component-like"/>
    <property type="match status" value="1"/>
</dbReference>
<name>A0A5Q2F9J9_9ACTN</name>
<dbReference type="AlphaFoldDB" id="A0A5Q2F9J9"/>
<dbReference type="GO" id="GO:0016020">
    <property type="term" value="C:membrane"/>
    <property type="evidence" value="ECO:0007669"/>
    <property type="project" value="InterPro"/>
</dbReference>
<feature type="domain" description="HPr" evidence="3">
    <location>
        <begin position="166"/>
        <end position="256"/>
    </location>
</feature>
<gene>
    <name evidence="4" type="ORF">Rai3103_04585</name>
</gene>
<dbReference type="InterPro" id="IPR000032">
    <property type="entry name" value="HPr-like"/>
</dbReference>
<keyword evidence="1" id="KW-0808">Transferase</keyword>
<dbReference type="GO" id="GO:0009401">
    <property type="term" value="P:phosphoenolpyruvate-dependent sugar phosphotransferase system"/>
    <property type="evidence" value="ECO:0007669"/>
    <property type="project" value="InterPro"/>
</dbReference>
<reference evidence="4 5" key="1">
    <citation type="submission" date="2019-10" db="EMBL/GenBank/DDBJ databases">
        <title>Genomic analysis of Raineyella sp. CBA3103.</title>
        <authorList>
            <person name="Roh S.W."/>
        </authorList>
    </citation>
    <scope>NUCLEOTIDE SEQUENCE [LARGE SCALE GENOMIC DNA]</scope>
    <source>
        <strain evidence="4 5">CBA3103</strain>
    </source>
</reference>
<proteinExistence type="predicted"/>
<dbReference type="Proteomes" id="UP000386847">
    <property type="component" value="Chromosome"/>
</dbReference>